<dbReference type="OrthoDB" id="1366754at2759"/>
<dbReference type="InterPro" id="IPR031569">
    <property type="entry name" value="ApeC"/>
</dbReference>
<keyword evidence="2" id="KW-1185">Reference proteome</keyword>
<evidence type="ECO:0000313" key="3">
    <source>
        <dbReference type="RefSeq" id="XP_022098004.1"/>
    </source>
</evidence>
<dbReference type="Proteomes" id="UP000694845">
    <property type="component" value="Unplaced"/>
</dbReference>
<dbReference type="AlphaFoldDB" id="A0A8B7YXF0"/>
<reference evidence="3" key="1">
    <citation type="submission" date="2025-08" db="UniProtKB">
        <authorList>
            <consortium name="RefSeq"/>
        </authorList>
    </citation>
    <scope>IDENTIFICATION</scope>
</reference>
<protein>
    <submittedName>
        <fullName evidence="3">Uncharacterized protein LOC110983230</fullName>
    </submittedName>
</protein>
<gene>
    <name evidence="3" type="primary">LOC110983230</name>
</gene>
<feature type="domain" description="Apextrin C-terminal" evidence="1">
    <location>
        <begin position="311"/>
        <end position="514"/>
    </location>
</feature>
<organism evidence="2 3">
    <name type="scientific">Acanthaster planci</name>
    <name type="common">Crown-of-thorns starfish</name>
    <dbReference type="NCBI Taxonomy" id="133434"/>
    <lineage>
        <taxon>Eukaryota</taxon>
        <taxon>Metazoa</taxon>
        <taxon>Echinodermata</taxon>
        <taxon>Eleutherozoa</taxon>
        <taxon>Asterozoa</taxon>
        <taxon>Asteroidea</taxon>
        <taxon>Valvatacea</taxon>
        <taxon>Valvatida</taxon>
        <taxon>Acanthasteridae</taxon>
        <taxon>Acanthaster</taxon>
    </lineage>
</organism>
<dbReference type="GeneID" id="110983230"/>
<dbReference type="PANTHER" id="PTHR19324:SF33">
    <property type="entry name" value="MUCIN-5AC"/>
    <property type="match status" value="1"/>
</dbReference>
<dbReference type="Pfam" id="PF16977">
    <property type="entry name" value="ApeC"/>
    <property type="match status" value="2"/>
</dbReference>
<sequence length="786" mass="90000">MGIGKYLPVFYQLSARKHMGLIGNQRNVGYVSGVRANSVCMLDVERKVVKEIFRVQVDPQVSFDGTHLIPDQVIFSPRESCIPSVATSVFEGTESYQNKLKQYVKLLGNTEGAWLGYEFCKSAKYGVTSQSIDVGHHVFFDEVTVCNLGQARYVTELAFPDRFSLSRGFVASACALPKSFDLEEYMQFVDTWGTGKYYSSDGKSISLDMANFRAHLLTEPALFGDHVETLTLGDTTSPVPVSFDMIGIEEVFSVERWQLLEQYVLERLCSADEDADFSAKRANLIEALKAYPYWHNARKSFNPVVQSAITWPVGTYSLPMTNSLSGCPNSAFFWKTGRRFQDTQDLFASNDWSDPCHILGPYARNNVQQNFCSKTDAVLSEDDMTEWDAGEYCIFKKGTCPVGFSEGWVKWDDQDALNGNTMSGVLPDGIYDHNTLIYFCCREDGDPLSPILLPTEDPFFLFRKNDVCQAVEGMTLIEEWFKWDGEDDFIDFTKYYGGSHPYIDSWDDDHKLYYYKTRGIVAVQLKAQTRIRGLHLTVPWFARTGLSNKHDTMDNIMRPLFLVAYFSSAVWAAKLPSIWPRGTYALPMPIGGCPNTYYNWDTGRRYQDTQDTFPNNQWSKSLHLYGSKSLTHVEQHFCVKKDYDMGSRSNPDWEPGQYCIFKKGKLCPDRFSEGWIKWDDQNIFNRNDHSGELPEGVYDDDTKIYFCCREDGDAGTPLTLPVDKPFFLFRKNGDCQAVDRMTMLVEWFRWDGEDDLIDLDKYRDGSVPDLENKSGDNHKLMYCYYY</sequence>
<feature type="domain" description="Apextrin C-terminal" evidence="1">
    <location>
        <begin position="579"/>
        <end position="785"/>
    </location>
</feature>
<dbReference type="KEGG" id="aplc:110983230"/>
<dbReference type="PANTHER" id="PTHR19324">
    <property type="entry name" value="PERFORIN-LIKE PROTEIN 1"/>
    <property type="match status" value="1"/>
</dbReference>
<accession>A0A8B7YXF0</accession>
<dbReference type="RefSeq" id="XP_022098004.1">
    <property type="nucleotide sequence ID" value="XM_022242312.1"/>
</dbReference>
<name>A0A8B7YXF0_ACAPL</name>
<proteinExistence type="predicted"/>
<evidence type="ECO:0000313" key="2">
    <source>
        <dbReference type="Proteomes" id="UP000694845"/>
    </source>
</evidence>
<evidence type="ECO:0000259" key="1">
    <source>
        <dbReference type="Pfam" id="PF16977"/>
    </source>
</evidence>